<dbReference type="EMBL" id="JABWDY010027306">
    <property type="protein sequence ID" value="KAF5187999.1"/>
    <property type="molecule type" value="Genomic_DNA"/>
</dbReference>
<gene>
    <name evidence="1" type="ORF">FRX31_022419</name>
</gene>
<dbReference type="Proteomes" id="UP000554482">
    <property type="component" value="Unassembled WGS sequence"/>
</dbReference>
<protein>
    <submittedName>
        <fullName evidence="1">Uncharacterized protein</fullName>
    </submittedName>
</protein>
<comment type="caution">
    <text evidence="1">The sequence shown here is derived from an EMBL/GenBank/DDBJ whole genome shotgun (WGS) entry which is preliminary data.</text>
</comment>
<proteinExistence type="predicted"/>
<organism evidence="1 2">
    <name type="scientific">Thalictrum thalictroides</name>
    <name type="common">Rue-anemone</name>
    <name type="synonym">Anemone thalictroides</name>
    <dbReference type="NCBI Taxonomy" id="46969"/>
    <lineage>
        <taxon>Eukaryota</taxon>
        <taxon>Viridiplantae</taxon>
        <taxon>Streptophyta</taxon>
        <taxon>Embryophyta</taxon>
        <taxon>Tracheophyta</taxon>
        <taxon>Spermatophyta</taxon>
        <taxon>Magnoliopsida</taxon>
        <taxon>Ranunculales</taxon>
        <taxon>Ranunculaceae</taxon>
        <taxon>Thalictroideae</taxon>
        <taxon>Thalictrum</taxon>
    </lineage>
</organism>
<evidence type="ECO:0000313" key="1">
    <source>
        <dbReference type="EMBL" id="KAF5187999.1"/>
    </source>
</evidence>
<name>A0A7J6VSC7_THATH</name>
<accession>A0A7J6VSC7</accession>
<reference evidence="1 2" key="1">
    <citation type="submission" date="2020-06" db="EMBL/GenBank/DDBJ databases">
        <title>Transcriptomic and genomic resources for Thalictrum thalictroides and T. hernandezii: Facilitating candidate gene discovery in an emerging model plant lineage.</title>
        <authorList>
            <person name="Arias T."/>
            <person name="Riano-Pachon D.M."/>
            <person name="Di Stilio V.S."/>
        </authorList>
    </citation>
    <scope>NUCLEOTIDE SEQUENCE [LARGE SCALE GENOMIC DNA]</scope>
    <source>
        <strain evidence="2">cv. WT478/WT964</strain>
        <tissue evidence="1">Leaves</tissue>
    </source>
</reference>
<sequence length="62" mass="6738">MNPFHRPTVSHEVGILMGPNPVAEANYFIFFGLHNTFNKVGSKVTPTVGHRSSTHCDPSSGN</sequence>
<dbReference type="AlphaFoldDB" id="A0A7J6VSC7"/>
<keyword evidence="2" id="KW-1185">Reference proteome</keyword>
<evidence type="ECO:0000313" key="2">
    <source>
        <dbReference type="Proteomes" id="UP000554482"/>
    </source>
</evidence>